<dbReference type="PANTHER" id="PTHR43881">
    <property type="entry name" value="GAMMA-GLUTAMYLTRANSPEPTIDASE (AFU_ORTHOLOGUE AFUA_4G13580)"/>
    <property type="match status" value="1"/>
</dbReference>
<protein>
    <recommendedName>
        <fullName evidence="6">Glutathione hydrolase proenzyme</fullName>
        <ecNumber evidence="6">2.3.2.2</ecNumber>
        <ecNumber evidence="6">3.4.19.13</ecNumber>
    </recommendedName>
    <component>
        <recommendedName>
            <fullName evidence="6">Glutathione hydrolase large chain</fullName>
        </recommendedName>
    </component>
    <component>
        <recommendedName>
            <fullName evidence="6">Glutathione hydrolase small chain</fullName>
        </recommendedName>
    </component>
</protein>
<dbReference type="PANTHER" id="PTHR43881:SF1">
    <property type="entry name" value="GAMMA-GLUTAMYLTRANSPEPTIDASE (AFU_ORTHOLOGUE AFUA_4G13580)"/>
    <property type="match status" value="1"/>
</dbReference>
<evidence type="ECO:0000256" key="3">
    <source>
        <dbReference type="ARBA" id="ARBA00047417"/>
    </source>
</evidence>
<keyword evidence="6 7" id="KW-0808">Transferase</keyword>
<dbReference type="GO" id="GO:0036374">
    <property type="term" value="F:glutathione hydrolase activity"/>
    <property type="evidence" value="ECO:0007669"/>
    <property type="project" value="UniProtKB-UniRule"/>
</dbReference>
<sequence>MRRPTALPRLALTALVLALPLTATFAAVAADRITGATFATRSEVYAPHAMAATSHPLATQIALDVMKDGGSAVDAAIAANAALGLMEPTGNGVGGDLFAIVWDPKSRKLHGYNGSGRSPRSLTLAEFQRRGLSAVPPHGPLPVSVPGAVDGWFALHERFGRRPIADDLAPAIRYAREGHPVHETIAYYWDRSVPVLSKWPGFAEQFTVDDGAGGRRAPRTGEMWRNPNLADTLQKIADGGRDAFYKGAIARSIDAYFKANGGYLSYDDLAAHHGEWVEPVGTNYRGYDVWELPPNGQGIAALQILNILEGYDLKGYGFGSPEHVHLFTEAKKLAFADRAASYADPDYYRTPVERLVSKGYAAERRKLISMERAMKAAEPGVIPQLDEGDTIYMTVADPDGMMVSLIQSNYRGMGSGMAPPGLGFILQDRGEQFVLKEGHPNSYAPGKRPFHTIIPAFVTRDGKPWLSFGVMGGGMQPQGHAQILINLIDFGMNLQEAGDAPRIQHDGSTEPAGQNVAMSDGGELDLETGYPYATVRELMRRGHSVRFAHGPYGGYQAIMVNPEGGYIGASESRKDGQAAGY</sequence>
<dbReference type="GO" id="GO:0006751">
    <property type="term" value="P:glutathione catabolic process"/>
    <property type="evidence" value="ECO:0007669"/>
    <property type="project" value="UniProtKB-UniRule"/>
</dbReference>
<keyword evidence="6" id="KW-0378">Hydrolase</keyword>
<feature type="binding site" evidence="5">
    <location>
        <position position="473"/>
    </location>
    <ligand>
        <name>L-glutamate</name>
        <dbReference type="ChEBI" id="CHEBI:29985"/>
    </ligand>
</feature>
<dbReference type="Proteomes" id="UP000320431">
    <property type="component" value="Unassembled WGS sequence"/>
</dbReference>
<dbReference type="InterPro" id="IPR029055">
    <property type="entry name" value="Ntn_hydrolases_N"/>
</dbReference>
<keyword evidence="6" id="KW-0317">Glutathione biosynthesis</keyword>
<dbReference type="UniPathway" id="UPA00204"/>
<dbReference type="RefSeq" id="WP_141481177.1">
    <property type="nucleotide sequence ID" value="NZ_VICD02000035.1"/>
</dbReference>
<comment type="similarity">
    <text evidence="6">Belongs to the gamma-glutamyltransferase family.</text>
</comment>
<dbReference type="PRINTS" id="PR01210">
    <property type="entry name" value="GGTRANSPTASE"/>
</dbReference>
<evidence type="ECO:0000256" key="6">
    <source>
        <dbReference type="RuleBase" id="RU368036"/>
    </source>
</evidence>
<dbReference type="SUPFAM" id="SSF56235">
    <property type="entry name" value="N-terminal nucleophile aminohydrolases (Ntn hydrolases)"/>
    <property type="match status" value="1"/>
</dbReference>
<dbReference type="NCBIfam" id="TIGR00066">
    <property type="entry name" value="g_glut_trans"/>
    <property type="match status" value="1"/>
</dbReference>
<comment type="catalytic activity">
    <reaction evidence="3 6">
        <text>an N-terminal (5-L-glutamyl)-[peptide] + an alpha-amino acid = 5-L-glutamyl amino acid + an N-terminal L-alpha-aminoacyl-[peptide]</text>
        <dbReference type="Rhea" id="RHEA:23904"/>
        <dbReference type="Rhea" id="RHEA-COMP:9780"/>
        <dbReference type="Rhea" id="RHEA-COMP:9795"/>
        <dbReference type="ChEBI" id="CHEBI:77644"/>
        <dbReference type="ChEBI" id="CHEBI:78597"/>
        <dbReference type="ChEBI" id="CHEBI:78599"/>
        <dbReference type="ChEBI" id="CHEBI:78608"/>
        <dbReference type="EC" id="2.3.2.2"/>
    </reaction>
</comment>
<dbReference type="Pfam" id="PF01019">
    <property type="entry name" value="G_glu_transpept"/>
    <property type="match status" value="1"/>
</dbReference>
<dbReference type="InterPro" id="IPR043137">
    <property type="entry name" value="GGT_ssub_C"/>
</dbReference>
<dbReference type="EC" id="2.3.2.2" evidence="6"/>
<evidence type="ECO:0000313" key="8">
    <source>
        <dbReference type="Proteomes" id="UP000320431"/>
    </source>
</evidence>
<reference evidence="7 8" key="1">
    <citation type="submission" date="2019-10" db="EMBL/GenBank/DDBJ databases">
        <title>Lysobacter alkalisoli sp. nov., isolated from saline-alkaline soil.</title>
        <authorList>
            <person name="Sun J.-Q."/>
        </authorList>
    </citation>
    <scope>NUCLEOTIDE SEQUENCE [LARGE SCALE GENOMIC DNA]</scope>
    <source>
        <strain evidence="7 8">KCTC 42381</strain>
    </source>
</reference>
<evidence type="ECO:0000256" key="4">
    <source>
        <dbReference type="PIRSR" id="PIRSR600101-1"/>
    </source>
</evidence>
<accession>A0A508B4S5</accession>
<gene>
    <name evidence="7" type="primary">ggt</name>
    <name evidence="7" type="ORF">FKV24_003070</name>
</gene>
<comment type="catalytic activity">
    <reaction evidence="1 6">
        <text>an S-substituted glutathione + H2O = an S-substituted L-cysteinylglycine + L-glutamate</text>
        <dbReference type="Rhea" id="RHEA:59468"/>
        <dbReference type="ChEBI" id="CHEBI:15377"/>
        <dbReference type="ChEBI" id="CHEBI:29985"/>
        <dbReference type="ChEBI" id="CHEBI:90779"/>
        <dbReference type="ChEBI" id="CHEBI:143103"/>
        <dbReference type="EC" id="3.4.19.13"/>
    </reaction>
</comment>
<name>A0A508B4S5_9GAMM</name>
<evidence type="ECO:0000256" key="1">
    <source>
        <dbReference type="ARBA" id="ARBA00001049"/>
    </source>
</evidence>
<comment type="PTM">
    <text evidence="6">Cleaved by autocatalysis into a large and a small subunit.</text>
</comment>
<dbReference type="InterPro" id="IPR000101">
    <property type="entry name" value="GGT_peptidase"/>
</dbReference>
<dbReference type="GO" id="GO:0103068">
    <property type="term" value="F:leukotriene C4 gamma-glutamyl transferase activity"/>
    <property type="evidence" value="ECO:0007669"/>
    <property type="project" value="UniProtKB-EC"/>
</dbReference>
<dbReference type="Gene3D" id="3.60.20.40">
    <property type="match status" value="1"/>
</dbReference>
<dbReference type="AlphaFoldDB" id="A0A508B4S5"/>
<dbReference type="GO" id="GO:0006750">
    <property type="term" value="P:glutathione biosynthetic process"/>
    <property type="evidence" value="ECO:0007669"/>
    <property type="project" value="UniProtKB-KW"/>
</dbReference>
<comment type="subunit">
    <text evidence="6">This enzyme consists of two polypeptide chains, which are synthesized in precursor form from a single polypeptide.</text>
</comment>
<dbReference type="Gene3D" id="1.10.246.130">
    <property type="match status" value="1"/>
</dbReference>
<keyword evidence="6 7" id="KW-0012">Acyltransferase</keyword>
<dbReference type="InterPro" id="IPR043138">
    <property type="entry name" value="GGT_lsub"/>
</dbReference>
<organism evidence="7 8">
    <name type="scientific">Marilutibacter maris</name>
    <dbReference type="NCBI Taxonomy" id="1605891"/>
    <lineage>
        <taxon>Bacteria</taxon>
        <taxon>Pseudomonadati</taxon>
        <taxon>Pseudomonadota</taxon>
        <taxon>Gammaproteobacteria</taxon>
        <taxon>Lysobacterales</taxon>
        <taxon>Lysobacteraceae</taxon>
        <taxon>Marilutibacter</taxon>
    </lineage>
</organism>
<comment type="catalytic activity">
    <reaction evidence="2 6">
        <text>glutathione + H2O = L-cysteinylglycine + L-glutamate</text>
        <dbReference type="Rhea" id="RHEA:28807"/>
        <dbReference type="ChEBI" id="CHEBI:15377"/>
        <dbReference type="ChEBI" id="CHEBI:29985"/>
        <dbReference type="ChEBI" id="CHEBI:57925"/>
        <dbReference type="ChEBI" id="CHEBI:61694"/>
        <dbReference type="EC" id="3.4.19.13"/>
    </reaction>
</comment>
<evidence type="ECO:0000313" key="7">
    <source>
        <dbReference type="EMBL" id="KAB8198243.1"/>
    </source>
</evidence>
<comment type="pathway">
    <text evidence="6">Sulfur metabolism; glutathione metabolism.</text>
</comment>
<dbReference type="EC" id="3.4.19.13" evidence="6"/>
<dbReference type="EMBL" id="VICD02000035">
    <property type="protein sequence ID" value="KAB8198243.1"/>
    <property type="molecule type" value="Genomic_DNA"/>
</dbReference>
<proteinExistence type="inferred from homology"/>
<keyword evidence="6" id="KW-0865">Zymogen</keyword>
<comment type="caution">
    <text evidence="7">The sequence shown here is derived from an EMBL/GenBank/DDBJ whole genome shotgun (WGS) entry which is preliminary data.</text>
</comment>
<feature type="active site" description="Nucleophile" evidence="4">
    <location>
        <position position="390"/>
    </location>
</feature>
<dbReference type="InterPro" id="IPR052896">
    <property type="entry name" value="GGT-like_enzyme"/>
</dbReference>
<evidence type="ECO:0000256" key="2">
    <source>
        <dbReference type="ARBA" id="ARBA00001089"/>
    </source>
</evidence>
<evidence type="ECO:0000256" key="5">
    <source>
        <dbReference type="PIRSR" id="PIRSR600101-2"/>
    </source>
</evidence>